<feature type="region of interest" description="Disordered" evidence="1">
    <location>
        <begin position="79"/>
        <end position="261"/>
    </location>
</feature>
<gene>
    <name evidence="2" type="ORF">BJ508DRAFT_79560</name>
</gene>
<evidence type="ECO:0000313" key="2">
    <source>
        <dbReference type="EMBL" id="RPA72115.1"/>
    </source>
</evidence>
<reference evidence="2 3" key="1">
    <citation type="journal article" date="2018" name="Nat. Ecol. Evol.">
        <title>Pezizomycetes genomes reveal the molecular basis of ectomycorrhizal truffle lifestyle.</title>
        <authorList>
            <person name="Murat C."/>
            <person name="Payen T."/>
            <person name="Noel B."/>
            <person name="Kuo A."/>
            <person name="Morin E."/>
            <person name="Chen J."/>
            <person name="Kohler A."/>
            <person name="Krizsan K."/>
            <person name="Balestrini R."/>
            <person name="Da Silva C."/>
            <person name="Montanini B."/>
            <person name="Hainaut M."/>
            <person name="Levati E."/>
            <person name="Barry K.W."/>
            <person name="Belfiori B."/>
            <person name="Cichocki N."/>
            <person name="Clum A."/>
            <person name="Dockter R.B."/>
            <person name="Fauchery L."/>
            <person name="Guy J."/>
            <person name="Iotti M."/>
            <person name="Le Tacon F."/>
            <person name="Lindquist E.A."/>
            <person name="Lipzen A."/>
            <person name="Malagnac F."/>
            <person name="Mello A."/>
            <person name="Molinier V."/>
            <person name="Miyauchi S."/>
            <person name="Poulain J."/>
            <person name="Riccioni C."/>
            <person name="Rubini A."/>
            <person name="Sitrit Y."/>
            <person name="Splivallo R."/>
            <person name="Traeger S."/>
            <person name="Wang M."/>
            <person name="Zifcakova L."/>
            <person name="Wipf D."/>
            <person name="Zambonelli A."/>
            <person name="Paolocci F."/>
            <person name="Nowrousian M."/>
            <person name="Ottonello S."/>
            <person name="Baldrian P."/>
            <person name="Spatafora J.W."/>
            <person name="Henrissat B."/>
            <person name="Nagy L.G."/>
            <person name="Aury J.M."/>
            <person name="Wincker P."/>
            <person name="Grigoriev I.V."/>
            <person name="Bonfante P."/>
            <person name="Martin F.M."/>
        </authorList>
    </citation>
    <scope>NUCLEOTIDE SEQUENCE [LARGE SCALE GENOMIC DNA]</scope>
    <source>
        <strain evidence="2 3">RN42</strain>
    </source>
</reference>
<organism evidence="2 3">
    <name type="scientific">Ascobolus immersus RN42</name>
    <dbReference type="NCBI Taxonomy" id="1160509"/>
    <lineage>
        <taxon>Eukaryota</taxon>
        <taxon>Fungi</taxon>
        <taxon>Dikarya</taxon>
        <taxon>Ascomycota</taxon>
        <taxon>Pezizomycotina</taxon>
        <taxon>Pezizomycetes</taxon>
        <taxon>Pezizales</taxon>
        <taxon>Ascobolaceae</taxon>
        <taxon>Ascobolus</taxon>
    </lineage>
</organism>
<protein>
    <submittedName>
        <fullName evidence="2">Uncharacterized protein</fullName>
    </submittedName>
</protein>
<evidence type="ECO:0000256" key="1">
    <source>
        <dbReference type="SAM" id="MobiDB-lite"/>
    </source>
</evidence>
<sequence length="542" mass="60341">MCFWPNLLVCALGVGAGAGLSFYLHFEEATRSNDGIKIPARTTTKLDDQKLESLLLIHRAVTSRIEDLIQERERRANETTIEHSYARDQYNNEDNYDGSDDEDAQTVGSTSTRSSKVIEWLESDCGASKPSSEAGDVYEQEPSGEATSFSAGSETLPDENAIDANGLNDGKKDSGLDPADLERFEELLSGSSGKSDDASSETSSPANPFLNSSSTGNEDGWVTAQTRDRSDCSTDTSTPKGGRSQSPAPSDTDAPTAEEIQRSLDSKGWEFAEGSVSNFSVASLQSSIPDFSAITIADGSRVKGRYAVCMIMLNEVSFLPCYIKDRHKGPRHALHAIQKRTEEFFKYWRRAMPKNFHVVFYLDRNGPLLSRPEGVTMIQISNFLSAMQMLNSTMGPKVSVVTKCLYPHQTTEHIKGSYKIFLEDPNCAAVLFAGSSWVASRDRIDIIANGMRKRYKMDLDRQGIKRYMPYTGTIQNMDVPERRLWTFNQDGYRLFWDDIFTTEARTIKAEERRSEICPRRRGGMFCPNAHCTLNHGEALISV</sequence>
<keyword evidence="3" id="KW-1185">Reference proteome</keyword>
<accession>A0A3N4HCS6</accession>
<feature type="compositionally biased region" description="Polar residues" evidence="1">
    <location>
        <begin position="106"/>
        <end position="115"/>
    </location>
</feature>
<feature type="compositionally biased region" description="Basic and acidic residues" evidence="1">
    <location>
        <begin position="169"/>
        <end position="186"/>
    </location>
</feature>
<feature type="compositionally biased region" description="Polar residues" evidence="1">
    <location>
        <begin position="233"/>
        <end position="249"/>
    </location>
</feature>
<feature type="compositionally biased region" description="Acidic residues" evidence="1">
    <location>
        <begin position="94"/>
        <end position="104"/>
    </location>
</feature>
<feature type="compositionally biased region" description="Polar residues" evidence="1">
    <location>
        <begin position="205"/>
        <end position="217"/>
    </location>
</feature>
<proteinExistence type="predicted"/>
<dbReference type="EMBL" id="ML119879">
    <property type="protein sequence ID" value="RPA72115.1"/>
    <property type="molecule type" value="Genomic_DNA"/>
</dbReference>
<dbReference type="AlphaFoldDB" id="A0A3N4HCS6"/>
<dbReference type="Proteomes" id="UP000275078">
    <property type="component" value="Unassembled WGS sequence"/>
</dbReference>
<evidence type="ECO:0000313" key="3">
    <source>
        <dbReference type="Proteomes" id="UP000275078"/>
    </source>
</evidence>
<name>A0A3N4HCS6_ASCIM</name>